<evidence type="ECO:0000313" key="1">
    <source>
        <dbReference type="EMBL" id="KAA1073028.1"/>
    </source>
</evidence>
<proteinExistence type="predicted"/>
<keyword evidence="3" id="KW-1185">Reference proteome</keyword>
<dbReference type="EMBL" id="VDEP01000475">
    <property type="protein sequence ID" value="KAA1073028.1"/>
    <property type="molecule type" value="Genomic_DNA"/>
</dbReference>
<dbReference type="Proteomes" id="UP000324748">
    <property type="component" value="Unassembled WGS sequence"/>
</dbReference>
<organism evidence="1 4">
    <name type="scientific">Puccinia graminis f. sp. tritici</name>
    <dbReference type="NCBI Taxonomy" id="56615"/>
    <lineage>
        <taxon>Eukaryota</taxon>
        <taxon>Fungi</taxon>
        <taxon>Dikarya</taxon>
        <taxon>Basidiomycota</taxon>
        <taxon>Pucciniomycotina</taxon>
        <taxon>Pucciniomycetes</taxon>
        <taxon>Pucciniales</taxon>
        <taxon>Pucciniaceae</taxon>
        <taxon>Puccinia</taxon>
    </lineage>
</organism>
<dbReference type="EMBL" id="VSWC01000118">
    <property type="protein sequence ID" value="KAA1084735.1"/>
    <property type="molecule type" value="Genomic_DNA"/>
</dbReference>
<evidence type="ECO:0000313" key="3">
    <source>
        <dbReference type="Proteomes" id="UP000324748"/>
    </source>
</evidence>
<name>A0A5B0MAP4_PUCGR</name>
<sequence>MDIKARHHGILPVSTLVAIPETKLITPSGISLEYRGLDRAAINEEGLLVVKGYQI</sequence>
<gene>
    <name evidence="2" type="ORF">PGT21_034937</name>
    <name evidence="1" type="ORF">PGTUg99_021735</name>
</gene>
<comment type="caution">
    <text evidence="1">The sequence shown here is derived from an EMBL/GenBank/DDBJ whole genome shotgun (WGS) entry which is preliminary data.</text>
</comment>
<protein>
    <submittedName>
        <fullName evidence="1">Uncharacterized protein</fullName>
    </submittedName>
</protein>
<evidence type="ECO:0000313" key="4">
    <source>
        <dbReference type="Proteomes" id="UP000325313"/>
    </source>
</evidence>
<reference evidence="3 4" key="1">
    <citation type="submission" date="2019-05" db="EMBL/GenBank/DDBJ databases">
        <title>Emergence of the Ug99 lineage of the wheat stem rust pathogen through somatic hybridization.</title>
        <authorList>
            <person name="Li F."/>
            <person name="Upadhyaya N.M."/>
            <person name="Sperschneider J."/>
            <person name="Matny O."/>
            <person name="Nguyen-Phuc H."/>
            <person name="Mago R."/>
            <person name="Raley C."/>
            <person name="Miller M.E."/>
            <person name="Silverstein K.A.T."/>
            <person name="Henningsen E."/>
            <person name="Hirsch C.D."/>
            <person name="Visser B."/>
            <person name="Pretorius Z.A."/>
            <person name="Steffenson B.J."/>
            <person name="Schwessinger B."/>
            <person name="Dodds P.N."/>
            <person name="Figueroa M."/>
        </authorList>
    </citation>
    <scope>NUCLEOTIDE SEQUENCE [LARGE SCALE GENOMIC DNA]</scope>
    <source>
        <strain evidence="2">21-0</strain>
        <strain evidence="1 4">Ug99</strain>
    </source>
</reference>
<dbReference type="Proteomes" id="UP000325313">
    <property type="component" value="Unassembled WGS sequence"/>
</dbReference>
<dbReference type="AlphaFoldDB" id="A0A5B0MAP4"/>
<accession>A0A5B0MAP4</accession>
<evidence type="ECO:0000313" key="2">
    <source>
        <dbReference type="EMBL" id="KAA1084735.1"/>
    </source>
</evidence>